<comment type="caution">
    <text evidence="2">The sequence shown here is derived from an EMBL/GenBank/DDBJ whole genome shotgun (WGS) entry which is preliminary data.</text>
</comment>
<dbReference type="Proteomes" id="UP000770661">
    <property type="component" value="Unassembled WGS sequence"/>
</dbReference>
<protein>
    <submittedName>
        <fullName evidence="2">Uncharacterized protein</fullName>
    </submittedName>
</protein>
<feature type="compositionally biased region" description="Basic residues" evidence="1">
    <location>
        <begin position="123"/>
        <end position="132"/>
    </location>
</feature>
<feature type="region of interest" description="Disordered" evidence="1">
    <location>
        <begin position="90"/>
        <end position="132"/>
    </location>
</feature>
<evidence type="ECO:0000256" key="1">
    <source>
        <dbReference type="SAM" id="MobiDB-lite"/>
    </source>
</evidence>
<sequence>MAAILRWSRVPKRPRLPPLPHLATLHHAQQAPSSRAAPLLLAPPAPAFAPGRATLSCCFGTNHVAIKLRWLSEVNGAFHLDRDQAEVKRLPLTSRSSTSPAPPDIVTRRNKRRSFIPSSRESKTHRNKPRKFLHTSLTPFTLSDSAQPCQRSCRAVY</sequence>
<name>A0A8J4YPX3_CHIOP</name>
<reference evidence="2" key="1">
    <citation type="submission" date="2020-07" db="EMBL/GenBank/DDBJ databases">
        <title>The High-quality genome of the commercially important snow crab, Chionoecetes opilio.</title>
        <authorList>
            <person name="Jeong J.-H."/>
            <person name="Ryu S."/>
        </authorList>
    </citation>
    <scope>NUCLEOTIDE SEQUENCE</scope>
    <source>
        <strain evidence="2">MADBK_172401_WGS</strain>
        <tissue evidence="2">Digestive gland</tissue>
    </source>
</reference>
<proteinExistence type="predicted"/>
<organism evidence="2 3">
    <name type="scientific">Chionoecetes opilio</name>
    <name type="common">Atlantic snow crab</name>
    <name type="synonym">Cancer opilio</name>
    <dbReference type="NCBI Taxonomy" id="41210"/>
    <lineage>
        <taxon>Eukaryota</taxon>
        <taxon>Metazoa</taxon>
        <taxon>Ecdysozoa</taxon>
        <taxon>Arthropoda</taxon>
        <taxon>Crustacea</taxon>
        <taxon>Multicrustacea</taxon>
        <taxon>Malacostraca</taxon>
        <taxon>Eumalacostraca</taxon>
        <taxon>Eucarida</taxon>
        <taxon>Decapoda</taxon>
        <taxon>Pleocyemata</taxon>
        <taxon>Brachyura</taxon>
        <taxon>Eubrachyura</taxon>
        <taxon>Majoidea</taxon>
        <taxon>Majidae</taxon>
        <taxon>Chionoecetes</taxon>
    </lineage>
</organism>
<gene>
    <name evidence="2" type="ORF">GWK47_032936</name>
</gene>
<keyword evidence="3" id="KW-1185">Reference proteome</keyword>
<dbReference type="AlphaFoldDB" id="A0A8J4YPX3"/>
<evidence type="ECO:0000313" key="2">
    <source>
        <dbReference type="EMBL" id="KAG0728229.1"/>
    </source>
</evidence>
<accession>A0A8J4YPX3</accession>
<evidence type="ECO:0000313" key="3">
    <source>
        <dbReference type="Proteomes" id="UP000770661"/>
    </source>
</evidence>
<dbReference type="EMBL" id="JACEEZ010002458">
    <property type="protein sequence ID" value="KAG0728229.1"/>
    <property type="molecule type" value="Genomic_DNA"/>
</dbReference>